<sequence>MISLSLANKPRRPLLRGQAVCIALGREGRGSAAGVTVSVGRALFRCPVVDVAVVSRPVDVLVSSVGVVVHIREFPFHWLLVKRDCCSTNKALWRASETELGSNWCSMFCS</sequence>
<gene>
    <name evidence="1" type="ORF">Bca52824_046345</name>
</gene>
<evidence type="ECO:0000313" key="1">
    <source>
        <dbReference type="EMBL" id="KAG2286741.1"/>
    </source>
</evidence>
<reference evidence="1 2" key="1">
    <citation type="submission" date="2020-02" db="EMBL/GenBank/DDBJ databases">
        <authorList>
            <person name="Ma Q."/>
            <person name="Huang Y."/>
            <person name="Song X."/>
            <person name="Pei D."/>
        </authorList>
    </citation>
    <scope>NUCLEOTIDE SEQUENCE [LARGE SCALE GENOMIC DNA]</scope>
    <source>
        <strain evidence="1">Sxm20200214</strain>
        <tissue evidence="1">Leaf</tissue>
    </source>
</reference>
<proteinExistence type="predicted"/>
<accession>A0A8X7UR19</accession>
<comment type="caution">
    <text evidence="1">The sequence shown here is derived from an EMBL/GenBank/DDBJ whole genome shotgun (WGS) entry which is preliminary data.</text>
</comment>
<dbReference type="Proteomes" id="UP000886595">
    <property type="component" value="Unassembled WGS sequence"/>
</dbReference>
<dbReference type="EMBL" id="JAAMPC010000010">
    <property type="protein sequence ID" value="KAG2286741.1"/>
    <property type="molecule type" value="Genomic_DNA"/>
</dbReference>
<organism evidence="1 2">
    <name type="scientific">Brassica carinata</name>
    <name type="common">Ethiopian mustard</name>
    <name type="synonym">Abyssinian cabbage</name>
    <dbReference type="NCBI Taxonomy" id="52824"/>
    <lineage>
        <taxon>Eukaryota</taxon>
        <taxon>Viridiplantae</taxon>
        <taxon>Streptophyta</taxon>
        <taxon>Embryophyta</taxon>
        <taxon>Tracheophyta</taxon>
        <taxon>Spermatophyta</taxon>
        <taxon>Magnoliopsida</taxon>
        <taxon>eudicotyledons</taxon>
        <taxon>Gunneridae</taxon>
        <taxon>Pentapetalae</taxon>
        <taxon>rosids</taxon>
        <taxon>malvids</taxon>
        <taxon>Brassicales</taxon>
        <taxon>Brassicaceae</taxon>
        <taxon>Brassiceae</taxon>
        <taxon>Brassica</taxon>
    </lineage>
</organism>
<keyword evidence="2" id="KW-1185">Reference proteome</keyword>
<name>A0A8X7UR19_BRACI</name>
<protein>
    <submittedName>
        <fullName evidence="1">Uncharacterized protein</fullName>
    </submittedName>
</protein>
<dbReference type="AlphaFoldDB" id="A0A8X7UR19"/>
<evidence type="ECO:0000313" key="2">
    <source>
        <dbReference type="Proteomes" id="UP000886595"/>
    </source>
</evidence>